<dbReference type="InterPro" id="IPR051678">
    <property type="entry name" value="AGP_Transferase"/>
</dbReference>
<sequence>MHADEQVATAAQVTRLVADQHPQWAGRPVVPVAEHGTDHCLFRLGDDLVVRMPRVPSAVEQLEKVARWLPRLAPHLPAAVPTQVALGRPGEGFPWAWSVVPWLPGRTATTYDEDDAPLARDLAAFVRALHALPADGVPAPPAGARGAPLHHVDASVRRAVRLCGDRVDGDAVLAVWDDALAAPEHDGPGVWLHGDLMAGNLLLDGAGRLSGVIDFLSLDAGDPAPDLAARWNLLGAGPRAVFRDAVGHDEATWRRARGWALAPALTGIPYYWDTVPAFAQRGQRTVEVVLADAADVLPSGP</sequence>
<dbReference type="Proteomes" id="UP001500221">
    <property type="component" value="Unassembled WGS sequence"/>
</dbReference>
<accession>A0ABP9Q4E4</accession>
<feature type="domain" description="Aminoglycoside phosphotransferase" evidence="1">
    <location>
        <begin position="36"/>
        <end position="259"/>
    </location>
</feature>
<dbReference type="PANTHER" id="PTHR21310">
    <property type="entry name" value="AMINOGLYCOSIDE PHOSPHOTRANSFERASE-RELATED-RELATED"/>
    <property type="match status" value="1"/>
</dbReference>
<reference evidence="3" key="1">
    <citation type="journal article" date="2019" name="Int. J. Syst. Evol. Microbiol.">
        <title>The Global Catalogue of Microorganisms (GCM) 10K type strain sequencing project: providing services to taxonomists for standard genome sequencing and annotation.</title>
        <authorList>
            <consortium name="The Broad Institute Genomics Platform"/>
            <consortium name="The Broad Institute Genome Sequencing Center for Infectious Disease"/>
            <person name="Wu L."/>
            <person name="Ma J."/>
        </authorList>
    </citation>
    <scope>NUCLEOTIDE SEQUENCE [LARGE SCALE GENOMIC DNA]</scope>
    <source>
        <strain evidence="3">JCM 18459</strain>
    </source>
</reference>
<dbReference type="InterPro" id="IPR011009">
    <property type="entry name" value="Kinase-like_dom_sf"/>
</dbReference>
<name>A0ABP9Q4E4_9ACTN</name>
<dbReference type="PANTHER" id="PTHR21310:SF42">
    <property type="entry name" value="BIFUNCTIONAL AAC_APH"/>
    <property type="match status" value="1"/>
</dbReference>
<dbReference type="RefSeq" id="WP_345464350.1">
    <property type="nucleotide sequence ID" value="NZ_BAABKG010000007.1"/>
</dbReference>
<dbReference type="InterPro" id="IPR002575">
    <property type="entry name" value="Aminoglycoside_PTrfase"/>
</dbReference>
<comment type="caution">
    <text evidence="2">The sequence shown here is derived from an EMBL/GenBank/DDBJ whole genome shotgun (WGS) entry which is preliminary data.</text>
</comment>
<evidence type="ECO:0000313" key="2">
    <source>
        <dbReference type="EMBL" id="GAA5156580.1"/>
    </source>
</evidence>
<dbReference type="CDD" id="cd05155">
    <property type="entry name" value="APH_ChoK_like_1"/>
    <property type="match status" value="1"/>
</dbReference>
<organism evidence="2 3">
    <name type="scientific">Nocardioides marinquilinus</name>
    <dbReference type="NCBI Taxonomy" id="1210400"/>
    <lineage>
        <taxon>Bacteria</taxon>
        <taxon>Bacillati</taxon>
        <taxon>Actinomycetota</taxon>
        <taxon>Actinomycetes</taxon>
        <taxon>Propionibacteriales</taxon>
        <taxon>Nocardioidaceae</taxon>
        <taxon>Nocardioides</taxon>
    </lineage>
</organism>
<proteinExistence type="predicted"/>
<dbReference type="Pfam" id="PF01636">
    <property type="entry name" value="APH"/>
    <property type="match status" value="1"/>
</dbReference>
<protein>
    <recommendedName>
        <fullName evidence="1">Aminoglycoside phosphotransferase domain-containing protein</fullName>
    </recommendedName>
</protein>
<dbReference type="EMBL" id="BAABKG010000007">
    <property type="protein sequence ID" value="GAA5156580.1"/>
    <property type="molecule type" value="Genomic_DNA"/>
</dbReference>
<evidence type="ECO:0000313" key="3">
    <source>
        <dbReference type="Proteomes" id="UP001500221"/>
    </source>
</evidence>
<keyword evidence="3" id="KW-1185">Reference proteome</keyword>
<dbReference type="SUPFAM" id="SSF56112">
    <property type="entry name" value="Protein kinase-like (PK-like)"/>
    <property type="match status" value="1"/>
</dbReference>
<gene>
    <name evidence="2" type="ORF">GCM10023340_44830</name>
</gene>
<evidence type="ECO:0000259" key="1">
    <source>
        <dbReference type="Pfam" id="PF01636"/>
    </source>
</evidence>
<dbReference type="Gene3D" id="3.90.1200.10">
    <property type="match status" value="1"/>
</dbReference>
<dbReference type="Gene3D" id="3.30.200.20">
    <property type="entry name" value="Phosphorylase Kinase, domain 1"/>
    <property type="match status" value="1"/>
</dbReference>